<proteinExistence type="predicted"/>
<dbReference type="GO" id="GO:0051999">
    <property type="term" value="P:mannosyl-inositol phosphorylceramide biosynthetic process"/>
    <property type="evidence" value="ECO:0007669"/>
    <property type="project" value="TreeGrafter"/>
</dbReference>
<dbReference type="SUPFAM" id="SSF53448">
    <property type="entry name" value="Nucleotide-diphospho-sugar transferases"/>
    <property type="match status" value="1"/>
</dbReference>
<organism evidence="2 3">
    <name type="scientific">Anaerostipes butyraticus</name>
    <dbReference type="NCBI Taxonomy" id="645466"/>
    <lineage>
        <taxon>Bacteria</taxon>
        <taxon>Bacillati</taxon>
        <taxon>Bacillota</taxon>
        <taxon>Clostridia</taxon>
        <taxon>Lachnospirales</taxon>
        <taxon>Lachnospiraceae</taxon>
        <taxon>Anaerostipes</taxon>
    </lineage>
</organism>
<dbReference type="Pfam" id="PF04488">
    <property type="entry name" value="Gly_transf_sug"/>
    <property type="match status" value="1"/>
</dbReference>
<keyword evidence="1 2" id="KW-0808">Transferase</keyword>
<dbReference type="GO" id="GO:0016020">
    <property type="term" value="C:membrane"/>
    <property type="evidence" value="ECO:0007669"/>
    <property type="project" value="GOC"/>
</dbReference>
<dbReference type="EMBL" id="BLYI01000006">
    <property type="protein sequence ID" value="GFO84060.1"/>
    <property type="molecule type" value="Genomic_DNA"/>
</dbReference>
<comment type="caution">
    <text evidence="2">The sequence shown here is derived from an EMBL/GenBank/DDBJ whole genome shotgun (WGS) entry which is preliminary data.</text>
</comment>
<keyword evidence="3" id="KW-1185">Reference proteome</keyword>
<dbReference type="Proteomes" id="UP000613208">
    <property type="component" value="Unassembled WGS sequence"/>
</dbReference>
<gene>
    <name evidence="2" type="ORF">ANBU17_04070</name>
</gene>
<dbReference type="InterPro" id="IPR007577">
    <property type="entry name" value="GlycoTrfase_DXD_sugar-bd_CS"/>
</dbReference>
<dbReference type="RefSeq" id="WP_201309800.1">
    <property type="nucleotide sequence ID" value="NZ_BLYI01000006.1"/>
</dbReference>
<evidence type="ECO:0000256" key="1">
    <source>
        <dbReference type="ARBA" id="ARBA00022679"/>
    </source>
</evidence>
<dbReference type="AlphaFoldDB" id="A0A916Q6Z4"/>
<protein>
    <submittedName>
        <fullName evidence="2">Glycosyl transferase</fullName>
    </submittedName>
</protein>
<name>A0A916Q6Z4_9FIRM</name>
<dbReference type="GO" id="GO:0000030">
    <property type="term" value="F:mannosyltransferase activity"/>
    <property type="evidence" value="ECO:0007669"/>
    <property type="project" value="TreeGrafter"/>
</dbReference>
<sequence>MIPKKIHYIWIGKGPKGKIAEICINSWRRVMPDYEIIEWNEDTLDLPTLCKKNRFLKKCCELKLWAFVSDYIRLHVLYQEGGIYMDTDVEAVKVFDDFLSDSVFMGYEAGDYIGTAVIGAEKGNNLMQRLLRFYDEEIWNVRFINNPIIFKYVIDREPDYFQHCKIYPINYFSPYNAQKSYDCIVDTEETYAIHWYTQNWNMSRKGYVFMHTKHVKNPLKKGALIIRKNIGYTKKQWKKKYS</sequence>
<accession>A0A916Q6Z4</accession>
<dbReference type="PANTHER" id="PTHR32385">
    <property type="entry name" value="MANNOSYL PHOSPHORYLINOSITOL CERAMIDE SYNTHASE"/>
    <property type="match status" value="1"/>
</dbReference>
<dbReference type="PANTHER" id="PTHR32385:SF15">
    <property type="entry name" value="INOSITOL PHOSPHOCERAMIDE MANNOSYLTRANSFERASE 1"/>
    <property type="match status" value="1"/>
</dbReference>
<dbReference type="Gene3D" id="3.90.550.20">
    <property type="match status" value="1"/>
</dbReference>
<dbReference type="InterPro" id="IPR029044">
    <property type="entry name" value="Nucleotide-diphossugar_trans"/>
</dbReference>
<dbReference type="InterPro" id="IPR051706">
    <property type="entry name" value="Glycosyltransferase_domain"/>
</dbReference>
<evidence type="ECO:0000313" key="3">
    <source>
        <dbReference type="Proteomes" id="UP000613208"/>
    </source>
</evidence>
<evidence type="ECO:0000313" key="2">
    <source>
        <dbReference type="EMBL" id="GFO84060.1"/>
    </source>
</evidence>
<reference evidence="2" key="1">
    <citation type="submission" date="2020-06" db="EMBL/GenBank/DDBJ databases">
        <title>Characterization of fructooligosaccharide metabolism and fructooligosaccharide-degrading enzymes in human commensal butyrate producers.</title>
        <authorList>
            <person name="Tanno H."/>
            <person name="Fujii T."/>
            <person name="Hirano K."/>
            <person name="Maeno S."/>
            <person name="Tonozuka T."/>
            <person name="Sakamoto M."/>
            <person name="Ohkuma M."/>
            <person name="Tochio T."/>
            <person name="Endo A."/>
        </authorList>
    </citation>
    <scope>NUCLEOTIDE SEQUENCE</scope>
    <source>
        <strain evidence="2">JCM 17466</strain>
    </source>
</reference>